<gene>
    <name evidence="3" type="ORF">ACFSOZ_25025</name>
</gene>
<dbReference type="EMBL" id="JBHUGZ010000017">
    <property type="protein sequence ID" value="MFD1985714.1"/>
    <property type="molecule type" value="Genomic_DNA"/>
</dbReference>
<dbReference type="SUPFAM" id="SSF56801">
    <property type="entry name" value="Acetyl-CoA synthetase-like"/>
    <property type="match status" value="1"/>
</dbReference>
<evidence type="ECO:0000256" key="1">
    <source>
        <dbReference type="ARBA" id="ARBA00022598"/>
    </source>
</evidence>
<accession>A0ABW4UHZ6</accession>
<keyword evidence="4" id="KW-1185">Reference proteome</keyword>
<name>A0ABW4UHZ6_9HYPH</name>
<evidence type="ECO:0000313" key="3">
    <source>
        <dbReference type="EMBL" id="MFD1985714.1"/>
    </source>
</evidence>
<dbReference type="Gene3D" id="3.30.300.30">
    <property type="match status" value="1"/>
</dbReference>
<reference evidence="4" key="1">
    <citation type="journal article" date="2019" name="Int. J. Syst. Evol. Microbiol.">
        <title>The Global Catalogue of Microorganisms (GCM) 10K type strain sequencing project: providing services to taxonomists for standard genome sequencing and annotation.</title>
        <authorList>
            <consortium name="The Broad Institute Genomics Platform"/>
            <consortium name="The Broad Institute Genome Sequencing Center for Infectious Disease"/>
            <person name="Wu L."/>
            <person name="Ma J."/>
        </authorList>
    </citation>
    <scope>NUCLEOTIDE SEQUENCE [LARGE SCALE GENOMIC DNA]</scope>
    <source>
        <strain evidence="4">CGMCC 1.16225</strain>
    </source>
</reference>
<dbReference type="PANTHER" id="PTHR43352">
    <property type="entry name" value="ACETYL-COA SYNTHETASE"/>
    <property type="match status" value="1"/>
</dbReference>
<dbReference type="RefSeq" id="WP_379102244.1">
    <property type="nucleotide sequence ID" value="NZ_JBHUGZ010000017.1"/>
</dbReference>
<dbReference type="Proteomes" id="UP001597405">
    <property type="component" value="Unassembled WGS sequence"/>
</dbReference>
<dbReference type="PANTHER" id="PTHR43352:SF1">
    <property type="entry name" value="ANTHRANILATE--COA LIGASE"/>
    <property type="match status" value="1"/>
</dbReference>
<dbReference type="InterPro" id="IPR045851">
    <property type="entry name" value="AMP-bd_C_sf"/>
</dbReference>
<dbReference type="Pfam" id="PF13193">
    <property type="entry name" value="AMP-binding_C"/>
    <property type="match status" value="1"/>
</dbReference>
<evidence type="ECO:0000313" key="4">
    <source>
        <dbReference type="Proteomes" id="UP001597405"/>
    </source>
</evidence>
<sequence length="79" mass="8782">MVEAAVVGQRDATYGEQVVAFVVPRETQPPRADLVEALLAHCRTRLARFKVPAHLGVIDQMPKNAIGKISKQELREVDF</sequence>
<organism evidence="3 4">
    <name type="scientific">Mesorhizobium newzealandense</name>
    <dbReference type="NCBI Taxonomy" id="1300302"/>
    <lineage>
        <taxon>Bacteria</taxon>
        <taxon>Pseudomonadati</taxon>
        <taxon>Pseudomonadota</taxon>
        <taxon>Alphaproteobacteria</taxon>
        <taxon>Hyphomicrobiales</taxon>
        <taxon>Phyllobacteriaceae</taxon>
        <taxon>Mesorhizobium</taxon>
    </lineage>
</organism>
<feature type="domain" description="AMP-binding enzyme C-terminal" evidence="2">
    <location>
        <begin position="2"/>
        <end position="68"/>
    </location>
</feature>
<comment type="caution">
    <text evidence="3">The sequence shown here is derived from an EMBL/GenBank/DDBJ whole genome shotgun (WGS) entry which is preliminary data.</text>
</comment>
<proteinExistence type="predicted"/>
<protein>
    <recommendedName>
        <fullName evidence="2">AMP-binding enzyme C-terminal domain-containing protein</fullName>
    </recommendedName>
</protein>
<dbReference type="InterPro" id="IPR025110">
    <property type="entry name" value="AMP-bd_C"/>
</dbReference>
<evidence type="ECO:0000259" key="2">
    <source>
        <dbReference type="Pfam" id="PF13193"/>
    </source>
</evidence>
<keyword evidence="1" id="KW-0436">Ligase</keyword>